<evidence type="ECO:0000313" key="1">
    <source>
        <dbReference type="EMBL" id="ABD67915.1"/>
    </source>
</evidence>
<keyword evidence="2" id="KW-1185">Reference proteome</keyword>
<protein>
    <submittedName>
        <fullName evidence="1">Uncharacterized protein</fullName>
    </submittedName>
</protein>
<name>Q222Y8_ALBFT</name>
<dbReference type="HOGENOM" id="CLU_070061_0_0_4"/>
<dbReference type="Proteomes" id="UP000008332">
    <property type="component" value="Chromosome"/>
</dbReference>
<dbReference type="KEGG" id="rfr:Rfer_0156"/>
<dbReference type="AlphaFoldDB" id="Q222Y8"/>
<organism evidence="1 2">
    <name type="scientific">Albidiferax ferrireducens (strain ATCC BAA-621 / DSM 15236 / T118)</name>
    <name type="common">Rhodoferax ferrireducens</name>
    <dbReference type="NCBI Taxonomy" id="338969"/>
    <lineage>
        <taxon>Bacteria</taxon>
        <taxon>Pseudomonadati</taxon>
        <taxon>Pseudomonadota</taxon>
        <taxon>Betaproteobacteria</taxon>
        <taxon>Burkholderiales</taxon>
        <taxon>Comamonadaceae</taxon>
        <taxon>Rhodoferax</taxon>
    </lineage>
</organism>
<dbReference type="EMBL" id="CP000267">
    <property type="protein sequence ID" value="ABD67915.1"/>
    <property type="molecule type" value="Genomic_DNA"/>
</dbReference>
<dbReference type="STRING" id="338969.Rfer_0156"/>
<dbReference type="eggNOG" id="ENOG5033TH0">
    <property type="taxonomic scope" value="Bacteria"/>
</dbReference>
<evidence type="ECO:0000313" key="2">
    <source>
        <dbReference type="Proteomes" id="UP000008332"/>
    </source>
</evidence>
<accession>Q222Y8</accession>
<dbReference type="OrthoDB" id="2991670at2"/>
<sequence>MTRISAGHVSRQSLSHVMNLLPPFDSSALSRLAERTEYETWFLEAVYTLVEQELFPTWPDAVVYPVDKSKAQFLAYLRGNIILGDWRSGFLNAGAPLVFVSTFKLLDMLIEWILEENGIPPTFRFQQKLQNLKSSLIFPQFIESRPWLKERLTGLYSTLEPLRGTIIHDRHFTATDGAVRVSSSRKGIIGSAIDISATQLRKLTVTIMSVLRYVDGTWQLDEFREKILRHELDELVTLHGLPLIGQKLPFHTCVRVYLKGSDPFDVDPMVIRRDIATRYVDQDCSFDLRVLMVKGHEVVDAYLFPWTLVATARSDWHQGIDAQHFRTTIPEDIKPDHFDTG</sequence>
<gene>
    <name evidence="1" type="ordered locus">Rfer_0156</name>
</gene>
<proteinExistence type="predicted"/>
<reference evidence="2" key="1">
    <citation type="submission" date="2006-02" db="EMBL/GenBank/DDBJ databases">
        <title>Complete sequence of chromosome of Rhodoferax ferrireducens DSM 15236.</title>
        <authorList>
            <person name="Copeland A."/>
            <person name="Lucas S."/>
            <person name="Lapidus A."/>
            <person name="Barry K."/>
            <person name="Detter J.C."/>
            <person name="Glavina del Rio T."/>
            <person name="Hammon N."/>
            <person name="Israni S."/>
            <person name="Pitluck S."/>
            <person name="Brettin T."/>
            <person name="Bruce D."/>
            <person name="Han C."/>
            <person name="Tapia R."/>
            <person name="Gilna P."/>
            <person name="Kiss H."/>
            <person name="Schmutz J."/>
            <person name="Larimer F."/>
            <person name="Land M."/>
            <person name="Kyrpides N."/>
            <person name="Ivanova N."/>
            <person name="Richardson P."/>
        </authorList>
    </citation>
    <scope>NUCLEOTIDE SEQUENCE [LARGE SCALE GENOMIC DNA]</scope>
    <source>
        <strain evidence="2">ATCC BAA-621 / DSM 15236 / T118</strain>
    </source>
</reference>